<evidence type="ECO:0000256" key="1">
    <source>
        <dbReference type="SAM" id="MobiDB-lite"/>
    </source>
</evidence>
<feature type="compositionally biased region" description="Basic residues" evidence="1">
    <location>
        <begin position="32"/>
        <end position="41"/>
    </location>
</feature>
<keyword evidence="3" id="KW-1185">Reference proteome</keyword>
<reference evidence="2 3" key="1">
    <citation type="journal article" date="2018" name="PLoS ONE">
        <title>The draft genome of Kipferlia bialata reveals reductive genome evolution in fornicate parasites.</title>
        <authorList>
            <person name="Tanifuji G."/>
            <person name="Takabayashi S."/>
            <person name="Kume K."/>
            <person name="Takagi M."/>
            <person name="Nakayama T."/>
            <person name="Kamikawa R."/>
            <person name="Inagaki Y."/>
            <person name="Hashimoto T."/>
        </authorList>
    </citation>
    <scope>NUCLEOTIDE SEQUENCE [LARGE SCALE GENOMIC DNA]</scope>
    <source>
        <strain evidence="2">NY0173</strain>
    </source>
</reference>
<proteinExistence type="predicted"/>
<evidence type="ECO:0000313" key="3">
    <source>
        <dbReference type="Proteomes" id="UP000265618"/>
    </source>
</evidence>
<protein>
    <submittedName>
        <fullName evidence="2">Uncharacterized protein</fullName>
    </submittedName>
</protein>
<feature type="region of interest" description="Disordered" evidence="1">
    <location>
        <begin position="1"/>
        <end position="41"/>
    </location>
</feature>
<evidence type="ECO:0000313" key="2">
    <source>
        <dbReference type="EMBL" id="GIQ90710.1"/>
    </source>
</evidence>
<dbReference type="EMBL" id="BDIP01006549">
    <property type="protein sequence ID" value="GIQ90710.1"/>
    <property type="molecule type" value="Genomic_DNA"/>
</dbReference>
<dbReference type="AlphaFoldDB" id="A0A9K3D982"/>
<accession>A0A9K3D982</accession>
<name>A0A9K3D982_9EUKA</name>
<feature type="non-terminal residue" evidence="2">
    <location>
        <position position="1"/>
    </location>
</feature>
<organism evidence="2 3">
    <name type="scientific">Kipferlia bialata</name>
    <dbReference type="NCBI Taxonomy" id="797122"/>
    <lineage>
        <taxon>Eukaryota</taxon>
        <taxon>Metamonada</taxon>
        <taxon>Carpediemonas-like organisms</taxon>
        <taxon>Kipferlia</taxon>
    </lineage>
</organism>
<comment type="caution">
    <text evidence="2">The sequence shown here is derived from an EMBL/GenBank/DDBJ whole genome shotgun (WGS) entry which is preliminary data.</text>
</comment>
<gene>
    <name evidence="2" type="ORF">KIPB_013602</name>
</gene>
<sequence>MGDGTPAAQNSVVRKGRKASKRRERERESGRKGSKRGMSRKEKKLIMDSFTQADIHAYAVQIIASGIEAYSVGPYPLFPVEKSMTRRLYALIRKGYRVAFRCQG</sequence>
<dbReference type="Proteomes" id="UP000265618">
    <property type="component" value="Unassembled WGS sequence"/>
</dbReference>